<accession>A0A7U4M0Q6</accession>
<evidence type="ECO:0000313" key="2">
    <source>
        <dbReference type="Proteomes" id="UP000034444"/>
    </source>
</evidence>
<proteinExistence type="predicted"/>
<reference evidence="2" key="2">
    <citation type="journal article" date="2017" name="Stand. Genomic Sci.">
        <title>Complete genome sequence of the sulfur-oxidizing chemolithoautotrophic Sulfurovum lithotrophicum 42BKTT.</title>
        <authorList>
            <person name="Jeon W."/>
            <person name="Priscilla L."/>
            <person name="Park G."/>
            <person name="Lee H."/>
            <person name="Lee N."/>
            <person name="Lee D."/>
            <person name="Kwon H."/>
            <person name="Ahn I."/>
            <person name="Lee C."/>
            <person name="Lee H."/>
            <person name="Ahn J."/>
        </authorList>
    </citation>
    <scope>NUCLEOTIDE SEQUENCE [LARGE SCALE GENOMIC DNA]</scope>
    <source>
        <strain evidence="2">ATCC BAA-797 / 42BKT</strain>
    </source>
</reference>
<keyword evidence="2" id="KW-1185">Reference proteome</keyword>
<dbReference type="EMBL" id="CP011308">
    <property type="protein sequence ID" value="AKF24684.1"/>
    <property type="molecule type" value="Genomic_DNA"/>
</dbReference>
<dbReference type="KEGG" id="slh:YH65_04245"/>
<dbReference type="OrthoDB" id="9872266at2"/>
<organism evidence="1 2">
    <name type="scientific">Sulfurovum lithotrophicum</name>
    <dbReference type="NCBI Taxonomy" id="206403"/>
    <lineage>
        <taxon>Bacteria</taxon>
        <taxon>Pseudomonadati</taxon>
        <taxon>Campylobacterota</taxon>
        <taxon>Epsilonproteobacteria</taxon>
        <taxon>Campylobacterales</taxon>
        <taxon>Sulfurovaceae</taxon>
        <taxon>Sulfurovum</taxon>
    </lineage>
</organism>
<name>A0A7U4M0Q6_9BACT</name>
<dbReference type="AlphaFoldDB" id="A0A7U4M0Q6"/>
<dbReference type="RefSeq" id="WP_046550777.1">
    <property type="nucleotide sequence ID" value="NZ_CP011308.1"/>
</dbReference>
<dbReference type="Proteomes" id="UP000034444">
    <property type="component" value="Chromosome"/>
</dbReference>
<protein>
    <recommendedName>
        <fullName evidence="3">RiboL-PSP-HEPN domain-containing protein</fullName>
    </recommendedName>
</protein>
<reference evidence="1 2" key="1">
    <citation type="submission" date="2015-04" db="EMBL/GenBank/DDBJ databases">
        <title>Complete genome sequence of Sulfurovum lithotrophicum ATCC BAA-797T.</title>
        <authorList>
            <person name="Ahn J."/>
            <person name="Park G."/>
            <person name="Jeon W."/>
            <person name="Jang Y."/>
            <person name="Jang M."/>
            <person name="Lee H."/>
            <person name="Lee H."/>
        </authorList>
    </citation>
    <scope>NUCLEOTIDE SEQUENCE [LARGE SCALE GENOMIC DNA]</scope>
    <source>
        <strain evidence="2">ATCC BAA-797 / 42BKT</strain>
    </source>
</reference>
<sequence length="179" mass="20400">MTYSAVEDNWLRVELMYSVTNKYFNLTKGTDFRERIINNQSMFPYCVASSQNMSKESTLVGMVMAWSVVALESLLNHALAEKAISIEIGKKTINDPNKVLKQIGITHSYKSKFSAKLIILKNESSNVVMDLADKLTIIRNTIIHDKPIDYYENDGDVEIEHYGDSEVNTLITYRHRGQA</sequence>
<gene>
    <name evidence="1" type="ORF">YH65_04245</name>
</gene>
<evidence type="ECO:0000313" key="1">
    <source>
        <dbReference type="EMBL" id="AKF24684.1"/>
    </source>
</evidence>
<evidence type="ECO:0008006" key="3">
    <source>
        <dbReference type="Google" id="ProtNLM"/>
    </source>
</evidence>